<dbReference type="SUPFAM" id="SSF103473">
    <property type="entry name" value="MFS general substrate transporter"/>
    <property type="match status" value="1"/>
</dbReference>
<sequence>MTGSRPDLVAAVVFTVAVASLVWGISRSETYGWSDGSVLILFAIALSFGLLVAWRSVHHNDPLLPAELFKERTFTLANISTFLYGAAFSGNILNNVLFQRTIWQFSATKAGWFSVLSPITVAVTSMIVGRKMASIGYRRLLISGPMIMASTVMGSVLFLHTEPSPWFPFLPLMFFLGIGLGATFPALSACTVLRLPQNRFAVGGAINNTFRQVGAAVGVALVVTVQSQTEGINGFRNGWKVAICFALAAAAVSIFQPNKANQTA</sequence>
<dbReference type="GO" id="GO:0022857">
    <property type="term" value="F:transmembrane transporter activity"/>
    <property type="evidence" value="ECO:0007669"/>
    <property type="project" value="InterPro"/>
</dbReference>
<evidence type="ECO:0000313" key="6">
    <source>
        <dbReference type="EMBL" id="CAB4610654.1"/>
    </source>
</evidence>
<name>A0A6J6HHU1_9ZZZZ</name>
<evidence type="ECO:0000256" key="5">
    <source>
        <dbReference type="SAM" id="Phobius"/>
    </source>
</evidence>
<dbReference type="GO" id="GO:0016020">
    <property type="term" value="C:membrane"/>
    <property type="evidence" value="ECO:0007669"/>
    <property type="project" value="UniProtKB-SubCell"/>
</dbReference>
<evidence type="ECO:0000256" key="2">
    <source>
        <dbReference type="ARBA" id="ARBA00022692"/>
    </source>
</evidence>
<feature type="transmembrane region" description="Helical" evidence="5">
    <location>
        <begin position="140"/>
        <end position="160"/>
    </location>
</feature>
<gene>
    <name evidence="6" type="ORF">UFOPK1808_01344</name>
</gene>
<keyword evidence="3 5" id="KW-1133">Transmembrane helix</keyword>
<evidence type="ECO:0000256" key="4">
    <source>
        <dbReference type="ARBA" id="ARBA00023136"/>
    </source>
</evidence>
<dbReference type="PANTHER" id="PTHR42718">
    <property type="entry name" value="MAJOR FACILITATOR SUPERFAMILY MULTIDRUG TRANSPORTER MFSC"/>
    <property type="match status" value="1"/>
</dbReference>
<proteinExistence type="predicted"/>
<dbReference type="Pfam" id="PF07690">
    <property type="entry name" value="MFS_1"/>
    <property type="match status" value="1"/>
</dbReference>
<keyword evidence="4 5" id="KW-0472">Membrane</keyword>
<comment type="subcellular location">
    <subcellularLocation>
        <location evidence="1">Membrane</location>
        <topology evidence="1">Multi-pass membrane protein</topology>
    </subcellularLocation>
</comment>
<feature type="transmembrane region" description="Helical" evidence="5">
    <location>
        <begin position="172"/>
        <end position="193"/>
    </location>
</feature>
<evidence type="ECO:0000256" key="3">
    <source>
        <dbReference type="ARBA" id="ARBA00022989"/>
    </source>
</evidence>
<dbReference type="AlphaFoldDB" id="A0A6J6HHU1"/>
<dbReference type="Gene3D" id="1.20.1250.20">
    <property type="entry name" value="MFS general substrate transporter like domains"/>
    <property type="match status" value="1"/>
</dbReference>
<reference evidence="6" key="1">
    <citation type="submission" date="2020-05" db="EMBL/GenBank/DDBJ databases">
        <authorList>
            <person name="Chiriac C."/>
            <person name="Salcher M."/>
            <person name="Ghai R."/>
            <person name="Kavagutti S V."/>
        </authorList>
    </citation>
    <scope>NUCLEOTIDE SEQUENCE</scope>
</reference>
<dbReference type="InterPro" id="IPR036259">
    <property type="entry name" value="MFS_trans_sf"/>
</dbReference>
<keyword evidence="2 5" id="KW-0812">Transmembrane</keyword>
<feature type="transmembrane region" description="Helical" evidence="5">
    <location>
        <begin position="34"/>
        <end position="54"/>
    </location>
</feature>
<feature type="transmembrane region" description="Helical" evidence="5">
    <location>
        <begin position="110"/>
        <end position="128"/>
    </location>
</feature>
<accession>A0A6J6HHU1</accession>
<feature type="transmembrane region" description="Helical" evidence="5">
    <location>
        <begin position="75"/>
        <end position="98"/>
    </location>
</feature>
<dbReference type="PANTHER" id="PTHR42718:SF48">
    <property type="entry name" value="CONSERVED TWO-DOMAIN MEMBRANE PROTEIN-RELATED"/>
    <property type="match status" value="1"/>
</dbReference>
<dbReference type="InterPro" id="IPR011701">
    <property type="entry name" value="MFS"/>
</dbReference>
<dbReference type="EMBL" id="CAEZUL010000207">
    <property type="protein sequence ID" value="CAB4610654.1"/>
    <property type="molecule type" value="Genomic_DNA"/>
</dbReference>
<evidence type="ECO:0000256" key="1">
    <source>
        <dbReference type="ARBA" id="ARBA00004141"/>
    </source>
</evidence>
<protein>
    <submittedName>
        <fullName evidence="6">Unannotated protein</fullName>
    </submittedName>
</protein>
<organism evidence="6">
    <name type="scientific">freshwater metagenome</name>
    <dbReference type="NCBI Taxonomy" id="449393"/>
    <lineage>
        <taxon>unclassified sequences</taxon>
        <taxon>metagenomes</taxon>
        <taxon>ecological metagenomes</taxon>
    </lineage>
</organism>